<evidence type="ECO:0000313" key="5">
    <source>
        <dbReference type="Proteomes" id="UP001530400"/>
    </source>
</evidence>
<dbReference type="InterPro" id="IPR039361">
    <property type="entry name" value="Cyclin"/>
</dbReference>
<evidence type="ECO:0000313" key="4">
    <source>
        <dbReference type="EMBL" id="KAL3798918.1"/>
    </source>
</evidence>
<proteinExistence type="predicted"/>
<dbReference type="Pfam" id="PF02984">
    <property type="entry name" value="Cyclin_C"/>
    <property type="match status" value="1"/>
</dbReference>
<feature type="domain" description="Cyclin C-terminal" evidence="3">
    <location>
        <begin position="146"/>
        <end position="266"/>
    </location>
</feature>
<reference evidence="4 5" key="1">
    <citation type="submission" date="2024-10" db="EMBL/GenBank/DDBJ databases">
        <title>Updated reference genomes for cyclostephanoid diatoms.</title>
        <authorList>
            <person name="Roberts W.R."/>
            <person name="Alverson A.J."/>
        </authorList>
    </citation>
    <scope>NUCLEOTIDE SEQUENCE [LARGE SCALE GENOMIC DNA]</scope>
    <source>
        <strain evidence="4 5">AJA010-31</strain>
    </source>
</reference>
<dbReference type="Pfam" id="PF00134">
    <property type="entry name" value="Cyclin_N"/>
    <property type="match status" value="1"/>
</dbReference>
<sequence length="269" mass="30129">MDYSSLTSQIRVMHQQERSASYRYVDYMSVAANIVRPSDREALCNWGYHTVAVCKVSRSTAVKAISYFDRFLATCAPTAMRALTDLGDVQLAFVACLVIALKVHSGFNVEADFVSNEVCRNEYDANEIIAMEMEVLQALGWKLNGPLGHDFIDYYLEAVPLIQEIHREFLTRFSKGLAELALTKYSLALHRPSEVAFASIFCALQHAEFDVAESLLAIRMISGLDQNDPKLRKLLHSMSCLLVSEPERNAARRPSESSPVSIWNSAAPR</sequence>
<dbReference type="InterPro" id="IPR036915">
    <property type="entry name" value="Cyclin-like_sf"/>
</dbReference>
<evidence type="ECO:0000256" key="1">
    <source>
        <dbReference type="ARBA" id="ARBA00023127"/>
    </source>
</evidence>
<dbReference type="PANTHER" id="PTHR10177">
    <property type="entry name" value="CYCLINS"/>
    <property type="match status" value="1"/>
</dbReference>
<dbReference type="InterPro" id="IPR004367">
    <property type="entry name" value="Cyclin_C-dom"/>
</dbReference>
<dbReference type="SMART" id="SM01332">
    <property type="entry name" value="Cyclin_C"/>
    <property type="match status" value="1"/>
</dbReference>
<evidence type="ECO:0000259" key="3">
    <source>
        <dbReference type="SMART" id="SM01332"/>
    </source>
</evidence>
<dbReference type="InterPro" id="IPR006671">
    <property type="entry name" value="Cyclin_N"/>
</dbReference>
<dbReference type="EMBL" id="JALLPJ020000201">
    <property type="protein sequence ID" value="KAL3798918.1"/>
    <property type="molecule type" value="Genomic_DNA"/>
</dbReference>
<dbReference type="FunFam" id="1.10.472.10:FF:000093">
    <property type="entry name" value="Predicted protein"/>
    <property type="match status" value="1"/>
</dbReference>
<evidence type="ECO:0000256" key="2">
    <source>
        <dbReference type="SAM" id="MobiDB-lite"/>
    </source>
</evidence>
<keyword evidence="1" id="KW-0195">Cyclin</keyword>
<keyword evidence="5" id="KW-1185">Reference proteome</keyword>
<dbReference type="Gene3D" id="1.10.472.10">
    <property type="entry name" value="Cyclin-like"/>
    <property type="match status" value="2"/>
</dbReference>
<dbReference type="SUPFAM" id="SSF47954">
    <property type="entry name" value="Cyclin-like"/>
    <property type="match status" value="2"/>
</dbReference>
<comment type="caution">
    <text evidence="4">The sequence shown here is derived from an EMBL/GenBank/DDBJ whole genome shotgun (WGS) entry which is preliminary data.</text>
</comment>
<dbReference type="AlphaFoldDB" id="A0ABD3QEW5"/>
<dbReference type="Proteomes" id="UP001530400">
    <property type="component" value="Unassembled WGS sequence"/>
</dbReference>
<gene>
    <name evidence="4" type="ORF">ACHAWO_013035</name>
</gene>
<accession>A0ABD3QEW5</accession>
<protein>
    <recommendedName>
        <fullName evidence="3">Cyclin C-terminal domain-containing protein</fullName>
    </recommendedName>
</protein>
<feature type="compositionally biased region" description="Polar residues" evidence="2">
    <location>
        <begin position="256"/>
        <end position="269"/>
    </location>
</feature>
<organism evidence="4 5">
    <name type="scientific">Cyclotella atomus</name>
    <dbReference type="NCBI Taxonomy" id="382360"/>
    <lineage>
        <taxon>Eukaryota</taxon>
        <taxon>Sar</taxon>
        <taxon>Stramenopiles</taxon>
        <taxon>Ochrophyta</taxon>
        <taxon>Bacillariophyta</taxon>
        <taxon>Coscinodiscophyceae</taxon>
        <taxon>Thalassiosirophycidae</taxon>
        <taxon>Stephanodiscales</taxon>
        <taxon>Stephanodiscaceae</taxon>
        <taxon>Cyclotella</taxon>
    </lineage>
</organism>
<name>A0ABD3QEW5_9STRA</name>
<feature type="region of interest" description="Disordered" evidence="2">
    <location>
        <begin position="250"/>
        <end position="269"/>
    </location>
</feature>